<dbReference type="Proteomes" id="UP000575985">
    <property type="component" value="Unassembled WGS sequence"/>
</dbReference>
<dbReference type="InterPro" id="IPR019587">
    <property type="entry name" value="Polyketide_cyclase/dehydratase"/>
</dbReference>
<evidence type="ECO:0000313" key="2">
    <source>
        <dbReference type="Proteomes" id="UP000575985"/>
    </source>
</evidence>
<dbReference type="AlphaFoldDB" id="A0A853BVR1"/>
<comment type="caution">
    <text evidence="1">The sequence shown here is derived from an EMBL/GenBank/DDBJ whole genome shotgun (WGS) entry which is preliminary data.</text>
</comment>
<dbReference type="RefSeq" id="WP_179770199.1">
    <property type="nucleotide sequence ID" value="NZ_JACCFO010000001.1"/>
</dbReference>
<dbReference type="Pfam" id="PF10604">
    <property type="entry name" value="Polyketide_cyc2"/>
    <property type="match status" value="1"/>
</dbReference>
<dbReference type="SUPFAM" id="SSF55961">
    <property type="entry name" value="Bet v1-like"/>
    <property type="match status" value="1"/>
</dbReference>
<organism evidence="1 2">
    <name type="scientific">Streptomonospora nanhaiensis</name>
    <dbReference type="NCBI Taxonomy" id="1323731"/>
    <lineage>
        <taxon>Bacteria</taxon>
        <taxon>Bacillati</taxon>
        <taxon>Actinomycetota</taxon>
        <taxon>Actinomycetes</taxon>
        <taxon>Streptosporangiales</taxon>
        <taxon>Nocardiopsidaceae</taxon>
        <taxon>Streptomonospora</taxon>
    </lineage>
</organism>
<name>A0A853BVR1_9ACTN</name>
<accession>A0A853BVR1</accession>
<gene>
    <name evidence="1" type="ORF">HNR12_005450</name>
</gene>
<reference evidence="1 2" key="1">
    <citation type="submission" date="2020-07" db="EMBL/GenBank/DDBJ databases">
        <title>Sequencing the genomes of 1000 actinobacteria strains.</title>
        <authorList>
            <person name="Klenk H.-P."/>
        </authorList>
    </citation>
    <scope>NUCLEOTIDE SEQUENCE [LARGE SCALE GENOMIC DNA]</scope>
    <source>
        <strain evidence="1 2">DSM 45927</strain>
    </source>
</reference>
<dbReference type="EMBL" id="JACCFO010000001">
    <property type="protein sequence ID" value="NYI99173.1"/>
    <property type="molecule type" value="Genomic_DNA"/>
</dbReference>
<dbReference type="InterPro" id="IPR023393">
    <property type="entry name" value="START-like_dom_sf"/>
</dbReference>
<protein>
    <submittedName>
        <fullName evidence="1">Carbon monoxide dehydrogenase subunit G</fullName>
    </submittedName>
</protein>
<keyword evidence="2" id="KW-1185">Reference proteome</keyword>
<evidence type="ECO:0000313" key="1">
    <source>
        <dbReference type="EMBL" id="NYI99173.1"/>
    </source>
</evidence>
<dbReference type="Gene3D" id="3.30.530.20">
    <property type="match status" value="1"/>
</dbReference>
<sequence>MITVARRVAADPASVWRVMSALDEWARMLPTVDAVSRVGDPGPVAVGSRFRVRQPGLAPAVYEVTDWRPEAGFTWEARTAGVRTVASHALVPDGAGTEIRLSIRWTGPGAWLARALFTRKTRAFLAAEADAFERLAQRPA</sequence>
<proteinExistence type="predicted"/>